<dbReference type="PANTHER" id="PTHR12634">
    <property type="entry name" value="SIT4 YEAST -ASSOCIATING PROTEIN-RELATED"/>
    <property type="match status" value="1"/>
</dbReference>
<keyword evidence="5" id="KW-1185">Reference proteome</keyword>
<comment type="similarity">
    <text evidence="1">Belongs to the SAPS family.</text>
</comment>
<evidence type="ECO:0000256" key="1">
    <source>
        <dbReference type="ARBA" id="ARBA00006180"/>
    </source>
</evidence>
<proteinExistence type="inferred from homology"/>
<organism evidence="4 5">
    <name type="scientific">Metschnikowia bicuspidata</name>
    <dbReference type="NCBI Taxonomy" id="27322"/>
    <lineage>
        <taxon>Eukaryota</taxon>
        <taxon>Fungi</taxon>
        <taxon>Dikarya</taxon>
        <taxon>Ascomycota</taxon>
        <taxon>Saccharomycotina</taxon>
        <taxon>Pichiomycetes</taxon>
        <taxon>Metschnikowiaceae</taxon>
        <taxon>Metschnikowia</taxon>
    </lineage>
</organism>
<accession>A0A4P9ZHJ2</accession>
<feature type="region of interest" description="Disordered" evidence="3">
    <location>
        <begin position="860"/>
        <end position="893"/>
    </location>
</feature>
<dbReference type="EMBL" id="ML004430">
    <property type="protein sequence ID" value="RKP32627.1"/>
    <property type="molecule type" value="Genomic_DNA"/>
</dbReference>
<gene>
    <name evidence="4" type="ORF">METBISCDRAFT_25567</name>
</gene>
<evidence type="ECO:0000256" key="2">
    <source>
        <dbReference type="ARBA" id="ARBA00023306"/>
    </source>
</evidence>
<evidence type="ECO:0000256" key="3">
    <source>
        <dbReference type="SAM" id="MobiDB-lite"/>
    </source>
</evidence>
<dbReference type="AlphaFoldDB" id="A0A4P9ZHJ2"/>
<dbReference type="OrthoDB" id="295029at2759"/>
<protein>
    <submittedName>
        <fullName evidence="4">SAPS-domain-containing protein</fullName>
    </submittedName>
</protein>
<name>A0A4P9ZHJ2_9ASCO</name>
<evidence type="ECO:0000313" key="4">
    <source>
        <dbReference type="EMBL" id="RKP32627.1"/>
    </source>
</evidence>
<keyword evidence="2" id="KW-0131">Cell cycle</keyword>
<dbReference type="Pfam" id="PF04499">
    <property type="entry name" value="SAPS"/>
    <property type="match status" value="1"/>
</dbReference>
<dbReference type="Proteomes" id="UP000268321">
    <property type="component" value="Unassembled WGS sequence"/>
</dbReference>
<dbReference type="GO" id="GO:0005634">
    <property type="term" value="C:nucleus"/>
    <property type="evidence" value="ECO:0007669"/>
    <property type="project" value="TreeGrafter"/>
</dbReference>
<dbReference type="GO" id="GO:0005829">
    <property type="term" value="C:cytosol"/>
    <property type="evidence" value="ECO:0007669"/>
    <property type="project" value="TreeGrafter"/>
</dbReference>
<dbReference type="PANTHER" id="PTHR12634:SF8">
    <property type="entry name" value="FIERY MOUNTAIN, ISOFORM D"/>
    <property type="match status" value="1"/>
</dbReference>
<dbReference type="GO" id="GO:0019903">
    <property type="term" value="F:protein phosphatase binding"/>
    <property type="evidence" value="ECO:0007669"/>
    <property type="project" value="InterPro"/>
</dbReference>
<evidence type="ECO:0000313" key="5">
    <source>
        <dbReference type="Proteomes" id="UP000268321"/>
    </source>
</evidence>
<sequence>MSGSFWKLSNGFTSLSNVSTILQAHEMPPDGVDAPSIAATLIKLLDESDLLQELMSNNSQLLEFLRDHCVLTLLVDLLIQESLSGTQLEESLRRLALEPANDAGKASSASDALLSDSENLGTLFAKDDDAPTTAIETLKERSTRYAALAAEIFSADVWSLTDTVMDSTDNLNKLWSILDIESPLSINLATYFMKIMEHLLDMKCEEMVTYLIDNQPCLVEKFIKHLANPPLMDFLLKLISTDKPDNSTGIIDFLQEQGLIDHLISALDTRGTPDSPETLLARQLSAADFLKALITILANSTTDNSTIGPNELTRELVSHEVMMRLCDIMLQGGFALGNGVGIIIEIIRKNNSDYDILPVLYISLESHSPTGRDPIYLGHLLAVFGARIADFNEVLMQPHRAPRLKTTFGEIEPLGFERFKICELVAELLHCSNMALLNENHGFDIVRVRDELRTKMKAFDRVSFKYNELIEMPTVELAPSLAEEKAISQRSQGHRCARNDAYDDTIDSFNSKVQADGSDDDDKMHANANLTEEQIRAKPVIGDFLKIALYDTQIITNILLMFFKFPWNNFLHNVVFDIVQQVLNGSMDIGFNRFLAINTFSLGNITHRITEGQRMCFEYEQAHGGLRLGYMGHLTLIAEEVVKFIQLYPVNTVSPLIDEKIEGETWQEYVNRVLYDTRKKYNAILGGSDVDDDDELNTFDESNCDTLEDALDEASMRRTRLDPVLDHDLMGAEYEAHDKEEEFREDVDVVLAGESASGAKDDVKFSLSDESESDDDDDHFARYMSHQLTNSAPGGFVGGKNKAFRNKKSIASIYECVDYRGPGSADDDDYIDPNDDGMSYRKQNSFYNALGLLKTNLGRFDRDLGEDSTSSSDSEDDDMGSATNALTRAASKG</sequence>
<reference evidence="5" key="1">
    <citation type="journal article" date="2018" name="Nat. Microbiol.">
        <title>Leveraging single-cell genomics to expand the fungal tree of life.</title>
        <authorList>
            <person name="Ahrendt S.R."/>
            <person name="Quandt C.A."/>
            <person name="Ciobanu D."/>
            <person name="Clum A."/>
            <person name="Salamov A."/>
            <person name="Andreopoulos B."/>
            <person name="Cheng J.F."/>
            <person name="Woyke T."/>
            <person name="Pelin A."/>
            <person name="Henrissat B."/>
            <person name="Reynolds N.K."/>
            <person name="Benny G.L."/>
            <person name="Smith M.E."/>
            <person name="James T.Y."/>
            <person name="Grigoriev I.V."/>
        </authorList>
    </citation>
    <scope>NUCLEOTIDE SEQUENCE [LARGE SCALE GENOMIC DNA]</scope>
    <source>
        <strain evidence="5">Baker2002</strain>
    </source>
</reference>
<dbReference type="GO" id="GO:0019888">
    <property type="term" value="F:protein phosphatase regulator activity"/>
    <property type="evidence" value="ECO:0007669"/>
    <property type="project" value="TreeGrafter"/>
</dbReference>
<dbReference type="InterPro" id="IPR007587">
    <property type="entry name" value="SAPS"/>
</dbReference>